<dbReference type="SUPFAM" id="SSF48403">
    <property type="entry name" value="Ankyrin repeat"/>
    <property type="match status" value="1"/>
</dbReference>
<name>A0A9P6YE98_RHIOR</name>
<proteinExistence type="predicted"/>
<dbReference type="Gene3D" id="1.25.40.20">
    <property type="entry name" value="Ankyrin repeat-containing domain"/>
    <property type="match status" value="2"/>
</dbReference>
<comment type="caution">
    <text evidence="4">The sequence shown here is derived from an EMBL/GenBank/DDBJ whole genome shotgun (WGS) entry which is preliminary data.</text>
</comment>
<dbReference type="PANTHER" id="PTHR24201">
    <property type="entry name" value="ANK_REP_REGION DOMAIN-CONTAINING PROTEIN"/>
    <property type="match status" value="1"/>
</dbReference>
<dbReference type="AlphaFoldDB" id="A0A9P6YE98"/>
<dbReference type="InterPro" id="IPR036770">
    <property type="entry name" value="Ankyrin_rpt-contain_sf"/>
</dbReference>
<evidence type="ECO:0000256" key="1">
    <source>
        <dbReference type="ARBA" id="ARBA00022737"/>
    </source>
</evidence>
<dbReference type="InterPro" id="IPR002110">
    <property type="entry name" value="Ankyrin_rpt"/>
</dbReference>
<gene>
    <name evidence="4" type="ORF">G6F51_005352</name>
</gene>
<evidence type="ECO:0000256" key="2">
    <source>
        <dbReference type="ARBA" id="ARBA00023043"/>
    </source>
</evidence>
<dbReference type="Pfam" id="PF12796">
    <property type="entry name" value="Ank_2"/>
    <property type="match status" value="1"/>
</dbReference>
<evidence type="ECO:0000313" key="5">
    <source>
        <dbReference type="Proteomes" id="UP000717996"/>
    </source>
</evidence>
<sequence length="440" mass="48683">MTLASCNPFDTIYNSQRIQAQNGSTSESTNDDQMQIPPEEDLINLSCRVFNEELKHAIQAEVKRLVSDCDRAVKVLEQRTRILEEEHGKLLSVEKDSTGRYEKAVREMKFFKQQYIYALNKQKGTGDQSADPIPAATYSQSSHAPSESKSTARPQPSRSSPAFSLSLSVDRSLVDPVPQIDGLIGIPDSPIFRENEQEKLFEFVKNQRNSSNIQLGETQSLSFGGPDELWNAIDKNESTDLELKKMISDFLRKGESPNTANQSLSRNHKQIKYGFSLLHAITAIKSLSCMNLLLQHRANPNATTLDKDSFTAAYLAASTGWLTGLKRLVEAGAVLDGKEAKDQTALQVAAKYGHFETVKYIVSVTTPSYHKQVDSIGADALHYAAVSGHAGLAVYLLQTCHLSIEKVNANGETPLDWATKHGHSDMASLLRSLALKKREK</sequence>
<feature type="region of interest" description="Disordered" evidence="3">
    <location>
        <begin position="123"/>
        <end position="163"/>
    </location>
</feature>
<dbReference type="Proteomes" id="UP000717996">
    <property type="component" value="Unassembled WGS sequence"/>
</dbReference>
<dbReference type="InterPro" id="IPR050776">
    <property type="entry name" value="Ank_Repeat/CDKN_Inhibitor"/>
</dbReference>
<reference evidence="4" key="1">
    <citation type="journal article" date="2020" name="Microb. Genom.">
        <title>Genetic diversity of clinical and environmental Mucorales isolates obtained from an investigation of mucormycosis cases among solid organ transplant recipients.</title>
        <authorList>
            <person name="Nguyen M.H."/>
            <person name="Kaul D."/>
            <person name="Muto C."/>
            <person name="Cheng S.J."/>
            <person name="Richter R.A."/>
            <person name="Bruno V.M."/>
            <person name="Liu G."/>
            <person name="Beyhan S."/>
            <person name="Sundermann A.J."/>
            <person name="Mounaud S."/>
            <person name="Pasculle A.W."/>
            <person name="Nierman W.C."/>
            <person name="Driscoll E."/>
            <person name="Cumbie R."/>
            <person name="Clancy C.J."/>
            <person name="Dupont C.L."/>
        </authorList>
    </citation>
    <scope>NUCLEOTIDE SEQUENCE</scope>
    <source>
        <strain evidence="4">GL16</strain>
    </source>
</reference>
<dbReference type="EMBL" id="JAANIT010000650">
    <property type="protein sequence ID" value="KAG1545626.1"/>
    <property type="molecule type" value="Genomic_DNA"/>
</dbReference>
<dbReference type="SMART" id="SM00248">
    <property type="entry name" value="ANK"/>
    <property type="match status" value="5"/>
</dbReference>
<protein>
    <submittedName>
        <fullName evidence="4">Uncharacterized protein</fullName>
    </submittedName>
</protein>
<evidence type="ECO:0000256" key="3">
    <source>
        <dbReference type="SAM" id="MobiDB-lite"/>
    </source>
</evidence>
<feature type="compositionally biased region" description="Polar residues" evidence="3">
    <location>
        <begin position="137"/>
        <end position="154"/>
    </location>
</feature>
<evidence type="ECO:0000313" key="4">
    <source>
        <dbReference type="EMBL" id="KAG1545626.1"/>
    </source>
</evidence>
<accession>A0A9P6YE98</accession>
<dbReference type="Pfam" id="PF13637">
    <property type="entry name" value="Ank_4"/>
    <property type="match status" value="1"/>
</dbReference>
<keyword evidence="1" id="KW-0677">Repeat</keyword>
<keyword evidence="2" id="KW-0040">ANK repeat</keyword>
<dbReference type="PANTHER" id="PTHR24201:SF15">
    <property type="entry name" value="ANKYRIN REPEAT DOMAIN-CONTAINING PROTEIN 66"/>
    <property type="match status" value="1"/>
</dbReference>
<dbReference type="OrthoDB" id="539213at2759"/>
<organism evidence="4 5">
    <name type="scientific">Rhizopus oryzae</name>
    <name type="common">Mucormycosis agent</name>
    <name type="synonym">Rhizopus arrhizus var. delemar</name>
    <dbReference type="NCBI Taxonomy" id="64495"/>
    <lineage>
        <taxon>Eukaryota</taxon>
        <taxon>Fungi</taxon>
        <taxon>Fungi incertae sedis</taxon>
        <taxon>Mucoromycota</taxon>
        <taxon>Mucoromycotina</taxon>
        <taxon>Mucoromycetes</taxon>
        <taxon>Mucorales</taxon>
        <taxon>Mucorineae</taxon>
        <taxon>Rhizopodaceae</taxon>
        <taxon>Rhizopus</taxon>
    </lineage>
</organism>